<evidence type="ECO:0000313" key="4">
    <source>
        <dbReference type="Proteomes" id="UP000253507"/>
    </source>
</evidence>
<accession>A0A367F1I0</accession>
<comment type="caution">
    <text evidence="3">The sequence shown here is derived from an EMBL/GenBank/DDBJ whole genome shotgun (WGS) entry which is preliminary data.</text>
</comment>
<dbReference type="EMBL" id="QOIM01000022">
    <property type="protein sequence ID" value="RCG23789.1"/>
    <property type="molecule type" value="Genomic_DNA"/>
</dbReference>
<protein>
    <recommendedName>
        <fullName evidence="5">ATP-binding protein</fullName>
    </recommendedName>
</protein>
<gene>
    <name evidence="3" type="ORF">DQ392_03630</name>
</gene>
<organism evidence="3 4">
    <name type="scientific">Streptomyces reniochalinae</name>
    <dbReference type="NCBI Taxonomy" id="2250578"/>
    <lineage>
        <taxon>Bacteria</taxon>
        <taxon>Bacillati</taxon>
        <taxon>Actinomycetota</taxon>
        <taxon>Actinomycetes</taxon>
        <taxon>Kitasatosporales</taxon>
        <taxon>Streptomycetaceae</taxon>
        <taxon>Streptomyces</taxon>
    </lineage>
</organism>
<evidence type="ECO:0000256" key="2">
    <source>
        <dbReference type="SAM" id="SignalP"/>
    </source>
</evidence>
<sequence>MLNSAHARHKAPARRTRVLMRTGLLTTALGVALGTGGPTAMAAEGSEAPRSGGGTAAAAVSKGLSAPVRETTRGTGVAVGRTLETVNDLQINPLANTGTDPLDNSVGTQVADFKPVSTAAVTGPLARGASLGELPLVGPVTSTLTEALPG</sequence>
<dbReference type="OrthoDB" id="3872455at2"/>
<evidence type="ECO:0008006" key="5">
    <source>
        <dbReference type="Google" id="ProtNLM"/>
    </source>
</evidence>
<feature type="signal peptide" evidence="2">
    <location>
        <begin position="1"/>
        <end position="42"/>
    </location>
</feature>
<feature type="chain" id="PRO_5016908954" description="ATP-binding protein" evidence="2">
    <location>
        <begin position="43"/>
        <end position="150"/>
    </location>
</feature>
<evidence type="ECO:0000256" key="1">
    <source>
        <dbReference type="SAM" id="MobiDB-lite"/>
    </source>
</evidence>
<name>A0A367F1I0_9ACTN</name>
<evidence type="ECO:0000313" key="3">
    <source>
        <dbReference type="EMBL" id="RCG23789.1"/>
    </source>
</evidence>
<feature type="region of interest" description="Disordered" evidence="1">
    <location>
        <begin position="43"/>
        <end position="75"/>
    </location>
</feature>
<dbReference type="AlphaFoldDB" id="A0A367F1I0"/>
<keyword evidence="2" id="KW-0732">Signal</keyword>
<keyword evidence="4" id="KW-1185">Reference proteome</keyword>
<reference evidence="3 4" key="1">
    <citation type="submission" date="2018-06" db="EMBL/GenBank/DDBJ databases">
        <title>Streptomyces reniochalinae sp. nov. and Streptomyces diacarnus sp. nov. from marine sponges.</title>
        <authorList>
            <person name="Li L."/>
        </authorList>
    </citation>
    <scope>NUCLEOTIDE SEQUENCE [LARGE SCALE GENOMIC DNA]</scope>
    <source>
        <strain evidence="3 4">LHW50302</strain>
    </source>
</reference>
<dbReference type="Proteomes" id="UP000253507">
    <property type="component" value="Unassembled WGS sequence"/>
</dbReference>
<proteinExistence type="predicted"/>